<dbReference type="RefSeq" id="WP_010062588.1">
    <property type="nucleotide sequence ID" value="NZ_CP013738.1"/>
</dbReference>
<dbReference type="STRING" id="1172567.WQO_03120"/>
<accession>A0A0U3LP32</accession>
<dbReference type="KEGG" id="sgb:WQO_03120"/>
<dbReference type="InterPro" id="IPR045423">
    <property type="entry name" value="DUF6510"/>
</dbReference>
<sequence length="99" mass="10522">MTEHPLYVDGNALAGPLGEVFAVDPTTAWRLCPSCRLPATLAQLHVYGPEPGLTARCPGCAAIALRVVTQPEYLWLQLGGGAGAFRFTLPAVPPDVRRP</sequence>
<dbReference type="Proteomes" id="UP000064183">
    <property type="component" value="Chromosome"/>
</dbReference>
<dbReference type="Pfam" id="PF20120">
    <property type="entry name" value="DUF6510"/>
    <property type="match status" value="1"/>
</dbReference>
<gene>
    <name evidence="1" type="ORF">WQO_03120</name>
</gene>
<dbReference type="GeneID" id="27781286"/>
<reference evidence="1 2" key="1">
    <citation type="journal article" date="2012" name="J. Bacteriol.">
        <title>Draft genome sequence of Streptomyces globisporus C-1027, which produces an antitumor antibiotic consisting of a nine-membered enediyne with a chromoprotein.</title>
        <authorList>
            <person name="Wang L."/>
            <person name="Wang S."/>
            <person name="He Q."/>
            <person name="Yu T."/>
            <person name="Li Q."/>
            <person name="Hong B."/>
        </authorList>
    </citation>
    <scope>NUCLEOTIDE SEQUENCE [LARGE SCALE GENOMIC DNA]</scope>
    <source>
        <strain evidence="1 2">C-1027</strain>
    </source>
</reference>
<evidence type="ECO:0000313" key="2">
    <source>
        <dbReference type="Proteomes" id="UP000064183"/>
    </source>
</evidence>
<evidence type="ECO:0000313" key="1">
    <source>
        <dbReference type="EMBL" id="ALU92434.1"/>
    </source>
</evidence>
<protein>
    <submittedName>
        <fullName evidence="1">Uncharacterized protein</fullName>
    </submittedName>
</protein>
<proteinExistence type="predicted"/>
<name>A0A0U3LP32_STRGL</name>
<organism evidence="1 2">
    <name type="scientific">Streptomyces globisporus C-1027</name>
    <dbReference type="NCBI Taxonomy" id="1172567"/>
    <lineage>
        <taxon>Bacteria</taxon>
        <taxon>Bacillati</taxon>
        <taxon>Actinomycetota</taxon>
        <taxon>Actinomycetes</taxon>
        <taxon>Kitasatosporales</taxon>
        <taxon>Streptomycetaceae</taxon>
        <taxon>Streptomyces</taxon>
    </lineage>
</organism>
<dbReference type="EMBL" id="CP013738">
    <property type="protein sequence ID" value="ALU92434.1"/>
    <property type="molecule type" value="Genomic_DNA"/>
</dbReference>
<dbReference type="AlphaFoldDB" id="A0A0U3LP32"/>